<organism evidence="1 2">
    <name type="scientific">Candidatus Accumulibacter vicinus</name>
    <dbReference type="NCBI Taxonomy" id="2954382"/>
    <lineage>
        <taxon>Bacteria</taxon>
        <taxon>Pseudomonadati</taxon>
        <taxon>Pseudomonadota</taxon>
        <taxon>Betaproteobacteria</taxon>
        <taxon>Candidatus Accumulibacter</taxon>
    </lineage>
</organism>
<reference evidence="1 2" key="1">
    <citation type="submission" date="2014-07" db="EMBL/GenBank/DDBJ databases">
        <title>Expanding our view of genomic diversity in Candidatus Accumulibacter clades.</title>
        <authorList>
            <person name="Skennerton C.T."/>
            <person name="Barr J.J."/>
            <person name="Slater F.R."/>
            <person name="Bond P.L."/>
            <person name="Tyson G.W."/>
        </authorList>
    </citation>
    <scope>NUCLEOTIDE SEQUENCE [LARGE SCALE GENOMIC DNA]</scope>
    <source>
        <strain evidence="2">SK-01</strain>
    </source>
</reference>
<accession>A0A084Y2B7</accession>
<name>A0A084Y2B7_9PROT</name>
<gene>
    <name evidence="1" type="ORF">CAPSK01_001716</name>
</gene>
<protein>
    <submittedName>
        <fullName evidence="1">Uncharacterized protein</fullName>
    </submittedName>
</protein>
<sequence>MQETRTIVYIGRRVHHKDVTYGTGEWVQGQHKLVDVAVAFKMLRHPDVYEAGVVEAVSTVVVPEFKNRVPEHELEETVAALDAINTMDPDALCDFVSKNFNQKLDRRKSVANLRRDASLLVHQFGVMDDTR</sequence>
<dbReference type="RefSeq" id="WP_034924667.1">
    <property type="nucleotide sequence ID" value="NZ_JDSS02000019.1"/>
</dbReference>
<dbReference type="EMBL" id="JDSS02000019">
    <property type="protein sequence ID" value="KFB68861.1"/>
    <property type="molecule type" value="Genomic_DNA"/>
</dbReference>
<evidence type="ECO:0000313" key="2">
    <source>
        <dbReference type="Proteomes" id="UP000019812"/>
    </source>
</evidence>
<dbReference type="AlphaFoldDB" id="A0A084Y2B7"/>
<comment type="caution">
    <text evidence="1">The sequence shown here is derived from an EMBL/GenBank/DDBJ whole genome shotgun (WGS) entry which is preliminary data.</text>
</comment>
<dbReference type="Proteomes" id="UP000019812">
    <property type="component" value="Unassembled WGS sequence"/>
</dbReference>
<proteinExistence type="predicted"/>
<evidence type="ECO:0000313" key="1">
    <source>
        <dbReference type="EMBL" id="KFB68861.1"/>
    </source>
</evidence>
<dbReference type="STRING" id="1457154.CAPSK01_001716"/>